<keyword evidence="2" id="KW-1185">Reference proteome</keyword>
<organism evidence="1 2">
    <name type="scientific">Dallia pectoralis</name>
    <name type="common">Alaska blackfish</name>
    <dbReference type="NCBI Taxonomy" id="75939"/>
    <lineage>
        <taxon>Eukaryota</taxon>
        <taxon>Metazoa</taxon>
        <taxon>Chordata</taxon>
        <taxon>Craniata</taxon>
        <taxon>Vertebrata</taxon>
        <taxon>Euteleostomi</taxon>
        <taxon>Actinopterygii</taxon>
        <taxon>Neopterygii</taxon>
        <taxon>Teleostei</taxon>
        <taxon>Protacanthopterygii</taxon>
        <taxon>Esociformes</taxon>
        <taxon>Umbridae</taxon>
        <taxon>Dallia</taxon>
    </lineage>
</organism>
<dbReference type="Proteomes" id="UP001157502">
    <property type="component" value="Chromosome 25"/>
</dbReference>
<dbReference type="EMBL" id="CM055752">
    <property type="protein sequence ID" value="KAJ7992384.1"/>
    <property type="molecule type" value="Genomic_DNA"/>
</dbReference>
<comment type="caution">
    <text evidence="1">The sequence shown here is derived from an EMBL/GenBank/DDBJ whole genome shotgun (WGS) entry which is preliminary data.</text>
</comment>
<protein>
    <submittedName>
        <fullName evidence="1">Uncharacterized protein</fullName>
    </submittedName>
</protein>
<reference evidence="1" key="1">
    <citation type="submission" date="2021-05" db="EMBL/GenBank/DDBJ databases">
        <authorList>
            <person name="Pan Q."/>
            <person name="Jouanno E."/>
            <person name="Zahm M."/>
            <person name="Klopp C."/>
            <person name="Cabau C."/>
            <person name="Louis A."/>
            <person name="Berthelot C."/>
            <person name="Parey E."/>
            <person name="Roest Crollius H."/>
            <person name="Montfort J."/>
            <person name="Robinson-Rechavi M."/>
            <person name="Bouchez O."/>
            <person name="Lampietro C."/>
            <person name="Lopez Roques C."/>
            <person name="Donnadieu C."/>
            <person name="Postlethwait J."/>
            <person name="Bobe J."/>
            <person name="Dillon D."/>
            <person name="Chandos A."/>
            <person name="von Hippel F."/>
            <person name="Guiguen Y."/>
        </authorList>
    </citation>
    <scope>NUCLEOTIDE SEQUENCE</scope>
    <source>
        <strain evidence="1">YG-Jan2019</strain>
    </source>
</reference>
<proteinExistence type="predicted"/>
<accession>A0ACC2FLW8</accession>
<name>A0ACC2FLW8_DALPE</name>
<evidence type="ECO:0000313" key="2">
    <source>
        <dbReference type="Proteomes" id="UP001157502"/>
    </source>
</evidence>
<evidence type="ECO:0000313" key="1">
    <source>
        <dbReference type="EMBL" id="KAJ7992384.1"/>
    </source>
</evidence>
<sequence>MQFLLHIIFTSFVIAGGAITDEDFECFYDYDRSMFCQLTTEKSNCTRFNMSLNTPKGVYFCTFVEKNSYSGVSECGCSVSLRLFVSEKFTANLSLSGNLLTSKIFNVTNSIKLKAPTILSVTETKNRNFWAKWTTNYENVPVIGYIFQLSYRKKGETIEVFQNVSSTEFELDARPLKPNSTYVLKVRINCDLSGRFSDWSKDFEFHTAVAPTDYFTIVVMVVCIAVVLLTSAVFWYGVRLKAKWWDSVPKCSNPGLLHMVPGVPKVLDPPKIHVSSFYIDRLDVDVTEGKAWKDIPLTVDMDSGKDWERDQSHGGFPEPNRLGLAPAYEHVVSSLGSPDTVPHPSRGGSGCSSSSFDNITYFASGPLQSPELPKPSESSLLSTQPLHSNFSQRPTEADTFKRLHPELFLSVGQTDIDSSTHGAPVLQTDFSYLSCDGASGALLPTVSAEGAGQISVGDVTRVTEGFLSFSEEVTKDTEMGTSETLDMPLLLSDSTGSLMVDVNPCYSPVCSRPPCDVNYQVLQSLGPDGLNLIRSSNAHAE</sequence>
<gene>
    <name evidence="1" type="ORF">DPEC_G00277960</name>
</gene>